<evidence type="ECO:0000313" key="3">
    <source>
        <dbReference type="Proteomes" id="UP000823399"/>
    </source>
</evidence>
<proteinExistence type="predicted"/>
<comment type="caution">
    <text evidence="2">The sequence shown here is derived from an EMBL/GenBank/DDBJ whole genome shotgun (WGS) entry which is preliminary data.</text>
</comment>
<protein>
    <submittedName>
        <fullName evidence="2">Uncharacterized protein</fullName>
    </submittedName>
</protein>
<sequence>MSAHRHAGTSLSSSVLPETSDSYVRSTSETSFKSSPEPVKLGKCKHKSDSPSSKLSKRKHKPSDEEEEKEEKGAMTPHDQCLNFARWIPRGINMFCILKDVFRIAPLIEDAHAQSDDDSDVDDMYNTLLSNISKDTQDQILRTYKKTIAGAPYLQEFMKGDQKKSAELQEILDDMQYLIGQVTKAKLEAGTINMDARAWPALLYKAGATGVAGEAFDLTNVQDGLFEGFLVERVMKHVLTSPSSALAGDNFHISNSCNAVIHRMMIVEAENIAYAAACSAITSCDKWTTEDSKFSYRKFYYRIIDIIRNLPDKAWATATLQHYNLKLFKDKAGRAAALLTSATSDAGDLDEDEDNVALMRKQFALRSAKLASTVKPAAPPPAPSSIDSEVLPPRLHTHKDPGPSASSSSTLHSSSPSPLVSKPHQPVASQVQAPCSPAAAPSTSKLHPIHTAPSEASTPLPCKKQKLTQPESPLTESEAEEVETPVQKSPQKAQPKASGKTTKSTSAPKKRRMICNDCPLSHHQH</sequence>
<feature type="region of interest" description="Disordered" evidence="1">
    <location>
        <begin position="371"/>
        <end position="525"/>
    </location>
</feature>
<accession>A0A9P7JZV3</accession>
<dbReference type="RefSeq" id="XP_041298408.1">
    <property type="nucleotide sequence ID" value="XM_041443370.1"/>
</dbReference>
<feature type="compositionally biased region" description="Polar residues" evidence="1">
    <location>
        <begin position="9"/>
        <end position="34"/>
    </location>
</feature>
<dbReference type="GeneID" id="64705629"/>
<dbReference type="Proteomes" id="UP000823399">
    <property type="component" value="Unassembled WGS sequence"/>
</dbReference>
<name>A0A9P7JZV3_9AGAM</name>
<dbReference type="Pfam" id="PF20414">
    <property type="entry name" value="DUF6698"/>
    <property type="match status" value="1"/>
</dbReference>
<keyword evidence="3" id="KW-1185">Reference proteome</keyword>
<dbReference type="AlphaFoldDB" id="A0A9P7JZV3"/>
<feature type="region of interest" description="Disordered" evidence="1">
    <location>
        <begin position="1"/>
        <end position="76"/>
    </location>
</feature>
<evidence type="ECO:0000256" key="1">
    <source>
        <dbReference type="SAM" id="MobiDB-lite"/>
    </source>
</evidence>
<gene>
    <name evidence="2" type="ORF">F5147DRAFT_806552</name>
</gene>
<organism evidence="2 3">
    <name type="scientific">Suillus discolor</name>
    <dbReference type="NCBI Taxonomy" id="1912936"/>
    <lineage>
        <taxon>Eukaryota</taxon>
        <taxon>Fungi</taxon>
        <taxon>Dikarya</taxon>
        <taxon>Basidiomycota</taxon>
        <taxon>Agaricomycotina</taxon>
        <taxon>Agaricomycetes</taxon>
        <taxon>Agaricomycetidae</taxon>
        <taxon>Boletales</taxon>
        <taxon>Suillineae</taxon>
        <taxon>Suillaceae</taxon>
        <taxon>Suillus</taxon>
    </lineage>
</organism>
<reference evidence="2" key="1">
    <citation type="journal article" date="2020" name="New Phytol.">
        <title>Comparative genomics reveals dynamic genome evolution in host specialist ectomycorrhizal fungi.</title>
        <authorList>
            <person name="Lofgren L.A."/>
            <person name="Nguyen N.H."/>
            <person name="Vilgalys R."/>
            <person name="Ruytinx J."/>
            <person name="Liao H.L."/>
            <person name="Branco S."/>
            <person name="Kuo A."/>
            <person name="LaButti K."/>
            <person name="Lipzen A."/>
            <person name="Andreopoulos W."/>
            <person name="Pangilinan J."/>
            <person name="Riley R."/>
            <person name="Hundley H."/>
            <person name="Na H."/>
            <person name="Barry K."/>
            <person name="Grigoriev I.V."/>
            <person name="Stajich J.E."/>
            <person name="Kennedy P.G."/>
        </authorList>
    </citation>
    <scope>NUCLEOTIDE SEQUENCE</scope>
    <source>
        <strain evidence="2">FC423</strain>
    </source>
</reference>
<dbReference type="OrthoDB" id="3220614at2759"/>
<evidence type="ECO:0000313" key="2">
    <source>
        <dbReference type="EMBL" id="KAG2117891.1"/>
    </source>
</evidence>
<feature type="compositionally biased region" description="Low complexity" evidence="1">
    <location>
        <begin position="402"/>
        <end position="442"/>
    </location>
</feature>
<dbReference type="InterPro" id="IPR046521">
    <property type="entry name" value="DUF6698"/>
</dbReference>
<dbReference type="EMBL" id="JABBWM010000004">
    <property type="protein sequence ID" value="KAG2117891.1"/>
    <property type="molecule type" value="Genomic_DNA"/>
</dbReference>